<feature type="transmembrane region" description="Helical" evidence="8">
    <location>
        <begin position="239"/>
        <end position="260"/>
    </location>
</feature>
<dbReference type="PANTHER" id="PTHR32196:SF21">
    <property type="entry name" value="ABC TRANSPORTER PERMEASE PROTEIN YPHD-RELATED"/>
    <property type="match status" value="1"/>
</dbReference>
<evidence type="ECO:0000256" key="1">
    <source>
        <dbReference type="ARBA" id="ARBA00004651"/>
    </source>
</evidence>
<dbReference type="RefSeq" id="WP_204708135.1">
    <property type="nucleotide sequence ID" value="NZ_JBHSZV010000025.1"/>
</dbReference>
<evidence type="ECO:0000256" key="5">
    <source>
        <dbReference type="ARBA" id="ARBA00022692"/>
    </source>
</evidence>
<keyword evidence="7 8" id="KW-0472">Membrane</keyword>
<evidence type="ECO:0000256" key="3">
    <source>
        <dbReference type="ARBA" id="ARBA00022475"/>
    </source>
</evidence>
<proteinExistence type="predicted"/>
<keyword evidence="6 8" id="KW-1133">Transmembrane helix</keyword>
<gene>
    <name evidence="9" type="ORF">ACFQIC_10040</name>
</gene>
<feature type="transmembrane region" description="Helical" evidence="8">
    <location>
        <begin position="292"/>
        <end position="311"/>
    </location>
</feature>
<feature type="transmembrane region" description="Helical" evidence="8">
    <location>
        <begin position="120"/>
        <end position="139"/>
    </location>
</feature>
<comment type="caution">
    <text evidence="9">The sequence shown here is derived from an EMBL/GenBank/DDBJ whole genome shotgun (WGS) entry which is preliminary data.</text>
</comment>
<dbReference type="Proteomes" id="UP001596410">
    <property type="component" value="Unassembled WGS sequence"/>
</dbReference>
<evidence type="ECO:0000256" key="8">
    <source>
        <dbReference type="SAM" id="Phobius"/>
    </source>
</evidence>
<protein>
    <submittedName>
        <fullName evidence="9">ABC transporter permease</fullName>
    </submittedName>
</protein>
<dbReference type="InterPro" id="IPR001851">
    <property type="entry name" value="ABC_transp_permease"/>
</dbReference>
<feature type="transmembrane region" description="Helical" evidence="8">
    <location>
        <begin position="159"/>
        <end position="182"/>
    </location>
</feature>
<evidence type="ECO:0000313" key="9">
    <source>
        <dbReference type="EMBL" id="MFC7062197.1"/>
    </source>
</evidence>
<feature type="transmembrane region" description="Helical" evidence="8">
    <location>
        <begin position="39"/>
        <end position="57"/>
    </location>
</feature>
<feature type="transmembrane region" description="Helical" evidence="8">
    <location>
        <begin position="64"/>
        <end position="81"/>
    </location>
</feature>
<feature type="transmembrane region" description="Helical" evidence="8">
    <location>
        <begin position="267"/>
        <end position="286"/>
    </location>
</feature>
<name>A0ABW2ELU4_9BACI</name>
<comment type="subcellular location">
    <subcellularLocation>
        <location evidence="1">Cell membrane</location>
        <topology evidence="1">Multi-pass membrane protein</topology>
    </subcellularLocation>
</comment>
<feature type="transmembrane region" description="Helical" evidence="8">
    <location>
        <begin position="87"/>
        <end position="108"/>
    </location>
</feature>
<keyword evidence="2" id="KW-0813">Transport</keyword>
<dbReference type="CDD" id="cd06579">
    <property type="entry name" value="TM_PBP1_transp_AraH_like"/>
    <property type="match status" value="1"/>
</dbReference>
<evidence type="ECO:0000256" key="4">
    <source>
        <dbReference type="ARBA" id="ARBA00022519"/>
    </source>
</evidence>
<evidence type="ECO:0000256" key="7">
    <source>
        <dbReference type="ARBA" id="ARBA00023136"/>
    </source>
</evidence>
<feature type="transmembrane region" description="Helical" evidence="8">
    <location>
        <begin position="213"/>
        <end position="233"/>
    </location>
</feature>
<feature type="transmembrane region" description="Helical" evidence="8">
    <location>
        <begin position="12"/>
        <end position="33"/>
    </location>
</feature>
<keyword evidence="10" id="KW-1185">Reference proteome</keyword>
<reference evidence="10" key="1">
    <citation type="journal article" date="2019" name="Int. J. Syst. Evol. Microbiol.">
        <title>The Global Catalogue of Microorganisms (GCM) 10K type strain sequencing project: providing services to taxonomists for standard genome sequencing and annotation.</title>
        <authorList>
            <consortium name="The Broad Institute Genomics Platform"/>
            <consortium name="The Broad Institute Genome Sequencing Center for Infectious Disease"/>
            <person name="Wu L."/>
            <person name="Ma J."/>
        </authorList>
    </citation>
    <scope>NUCLEOTIDE SEQUENCE [LARGE SCALE GENOMIC DNA]</scope>
    <source>
        <strain evidence="10">CGMCC 4.1621</strain>
    </source>
</reference>
<dbReference type="PANTHER" id="PTHR32196">
    <property type="entry name" value="ABC TRANSPORTER PERMEASE PROTEIN YPHD-RELATED-RELATED"/>
    <property type="match status" value="1"/>
</dbReference>
<sequence>MKAILKQKEMSILAIVILVSIILSTISPVFLTVGNWLDIIEGNAVIGILAIGMTLIIITSDIDVSVAAVTTAVAVSIGYFFQFLPDSWISVLLIFLFAPLIGLVMGLFNGLLVSKIEIPAIVVTLGTLNIIAGLVLYITNGNYINSTNFPSSFMTFANFELLGIPILVYLLGLVAIGTWFILKHTLIGRSVLAIGGNAQSSVRVGIDYKKVKLFVFAYMGVLAGIAAIAQTAYTKAVDPNGMLGLELTVIAAVVLGGANIHGGRGSIHGTLLGVLLLAIMQNGMILARIDTYWQNVVTGAIIVIAVSYDQISYKRSQDKLAKIEVEEA</sequence>
<evidence type="ECO:0000256" key="2">
    <source>
        <dbReference type="ARBA" id="ARBA00022448"/>
    </source>
</evidence>
<dbReference type="Pfam" id="PF02653">
    <property type="entry name" value="BPD_transp_2"/>
    <property type="match status" value="1"/>
</dbReference>
<evidence type="ECO:0000313" key="10">
    <source>
        <dbReference type="Proteomes" id="UP001596410"/>
    </source>
</evidence>
<organism evidence="9 10">
    <name type="scientific">Halobacillus seohaensis</name>
    <dbReference type="NCBI Taxonomy" id="447421"/>
    <lineage>
        <taxon>Bacteria</taxon>
        <taxon>Bacillati</taxon>
        <taxon>Bacillota</taxon>
        <taxon>Bacilli</taxon>
        <taxon>Bacillales</taxon>
        <taxon>Bacillaceae</taxon>
        <taxon>Halobacillus</taxon>
    </lineage>
</organism>
<keyword evidence="3" id="KW-1003">Cell membrane</keyword>
<accession>A0ABW2ELU4</accession>
<keyword evidence="5 8" id="KW-0812">Transmembrane</keyword>
<evidence type="ECO:0000256" key="6">
    <source>
        <dbReference type="ARBA" id="ARBA00022989"/>
    </source>
</evidence>
<dbReference type="EMBL" id="JBHSZV010000025">
    <property type="protein sequence ID" value="MFC7062197.1"/>
    <property type="molecule type" value="Genomic_DNA"/>
</dbReference>
<keyword evidence="4" id="KW-0997">Cell inner membrane</keyword>